<evidence type="ECO:0008006" key="4">
    <source>
        <dbReference type="Google" id="ProtNLM"/>
    </source>
</evidence>
<proteinExistence type="predicted"/>
<name>A0AAU6WPF7_9FLAO</name>
<keyword evidence="1" id="KW-0812">Transmembrane</keyword>
<dbReference type="Proteomes" id="UP001463665">
    <property type="component" value="Chromosome"/>
</dbReference>
<keyword evidence="3" id="KW-1185">Reference proteome</keyword>
<dbReference type="AlphaFoldDB" id="A0AAU6WPF7"/>
<protein>
    <recommendedName>
        <fullName evidence="4">DUF4157 domain-containing protein</fullName>
    </recommendedName>
</protein>
<reference evidence="2 3" key="1">
    <citation type="submission" date="2024-04" db="EMBL/GenBank/DDBJ databases">
        <title>Genome sequencing and assembly of rice foliar adapted Chryseobacterium endophyticum OsEnb-ALM-A6.</title>
        <authorList>
            <person name="Kumar S."/>
            <person name="Javed M."/>
            <person name="Chouhan V."/>
            <person name="Charishma K."/>
            <person name="Patel A."/>
            <person name="Kumar M."/>
            <person name="Sahu K.P."/>
            <person name="Kumar A."/>
        </authorList>
    </citation>
    <scope>NUCLEOTIDE SEQUENCE [LARGE SCALE GENOMIC DNA]</scope>
    <source>
        <strain evidence="2 3">OsEnb-ALM-A6</strain>
    </source>
</reference>
<gene>
    <name evidence="2" type="ORF">AAFP95_20020</name>
</gene>
<organism evidence="2 3">
    <name type="scientific">Chryseobacterium endophyticum</name>
    <dbReference type="NCBI Taxonomy" id="1854762"/>
    <lineage>
        <taxon>Bacteria</taxon>
        <taxon>Pseudomonadati</taxon>
        <taxon>Bacteroidota</taxon>
        <taxon>Flavobacteriia</taxon>
        <taxon>Flavobacteriales</taxon>
        <taxon>Weeksellaceae</taxon>
        <taxon>Chryseobacterium group</taxon>
        <taxon>Chryseobacterium</taxon>
    </lineage>
</organism>
<dbReference type="RefSeq" id="WP_294199036.1">
    <property type="nucleotide sequence ID" value="NZ_CP154834.1"/>
</dbReference>
<evidence type="ECO:0000313" key="3">
    <source>
        <dbReference type="Proteomes" id="UP001463665"/>
    </source>
</evidence>
<evidence type="ECO:0000313" key="2">
    <source>
        <dbReference type="EMBL" id="XAO73940.1"/>
    </source>
</evidence>
<sequence length="108" mass="13391">MIIICQKPLKKLKINGIALFPFIFIRNPEDKKNNILINHEKIHLRQQIEMLIVFFYIFYVIEYYYWLIRLKNADQAYLRISFEREAYANERDLGYLDNRKFWSFTKYL</sequence>
<accession>A0AAU6WPF7</accession>
<evidence type="ECO:0000256" key="1">
    <source>
        <dbReference type="SAM" id="Phobius"/>
    </source>
</evidence>
<feature type="transmembrane region" description="Helical" evidence="1">
    <location>
        <begin position="48"/>
        <end position="67"/>
    </location>
</feature>
<keyword evidence="1" id="KW-0472">Membrane</keyword>
<keyword evidence="1" id="KW-1133">Transmembrane helix</keyword>
<dbReference type="EMBL" id="CP154834">
    <property type="protein sequence ID" value="XAO73940.1"/>
    <property type="molecule type" value="Genomic_DNA"/>
</dbReference>